<dbReference type="CDD" id="cd09116">
    <property type="entry name" value="PLDc_Nuc_like"/>
    <property type="match status" value="1"/>
</dbReference>
<dbReference type="SMART" id="SM00155">
    <property type="entry name" value="PLDc"/>
    <property type="match status" value="2"/>
</dbReference>
<feature type="domain" description="PLD phosphodiesterase" evidence="7">
    <location>
        <begin position="394"/>
        <end position="421"/>
    </location>
</feature>
<proteinExistence type="inferred from homology"/>
<dbReference type="SUPFAM" id="SSF56024">
    <property type="entry name" value="Phospholipase D/nuclease"/>
    <property type="match status" value="2"/>
</dbReference>
<dbReference type="InterPro" id="IPR018247">
    <property type="entry name" value="EF_Hand_1_Ca_BS"/>
</dbReference>
<evidence type="ECO:0000313" key="8">
    <source>
        <dbReference type="EMBL" id="MFE4105163.1"/>
    </source>
</evidence>
<dbReference type="CDD" id="cd09173">
    <property type="entry name" value="PLDc_Nuc_like_unchar1_2"/>
    <property type="match status" value="1"/>
</dbReference>
<dbReference type="InterPro" id="IPR025202">
    <property type="entry name" value="PLD-like_dom"/>
</dbReference>
<protein>
    <recommendedName>
        <fullName evidence="3">phospholipase D</fullName>
        <ecNumber evidence="3">3.1.4.4</ecNumber>
    </recommendedName>
</protein>
<dbReference type="PROSITE" id="PS50035">
    <property type="entry name" value="PLD"/>
    <property type="match status" value="2"/>
</dbReference>
<comment type="caution">
    <text evidence="8">The sequence shown here is derived from an EMBL/GenBank/DDBJ whole genome shotgun (WGS) entry which is preliminary data.</text>
</comment>
<gene>
    <name evidence="8" type="ORF">ACFVKH_02665</name>
</gene>
<keyword evidence="6" id="KW-0443">Lipid metabolism</keyword>
<dbReference type="EC" id="3.1.4.4" evidence="3"/>
<evidence type="ECO:0000256" key="1">
    <source>
        <dbReference type="ARBA" id="ARBA00000798"/>
    </source>
</evidence>
<evidence type="ECO:0000313" key="9">
    <source>
        <dbReference type="Proteomes" id="UP001600165"/>
    </source>
</evidence>
<accession>A0ABW6IAI8</accession>
<keyword evidence="4" id="KW-0378">Hydrolase</keyword>
<dbReference type="InterPro" id="IPR051406">
    <property type="entry name" value="PLD_domain"/>
</dbReference>
<reference evidence="8 9" key="1">
    <citation type="submission" date="2024-10" db="EMBL/GenBank/DDBJ databases">
        <authorList>
            <person name="Ratan Roy A."/>
            <person name="Morales Sandoval P.H."/>
            <person name="De Los Santos Villalobos S."/>
            <person name="Chakraborty S."/>
            <person name="Mukherjee J."/>
        </authorList>
    </citation>
    <scope>NUCLEOTIDE SEQUENCE [LARGE SCALE GENOMIC DNA]</scope>
    <source>
        <strain evidence="8 9">S1</strain>
    </source>
</reference>
<dbReference type="PROSITE" id="PS00018">
    <property type="entry name" value="EF_HAND_1"/>
    <property type="match status" value="1"/>
</dbReference>
<evidence type="ECO:0000259" key="7">
    <source>
        <dbReference type="PROSITE" id="PS50035"/>
    </source>
</evidence>
<dbReference type="PANTHER" id="PTHR43856:SF1">
    <property type="entry name" value="MITOCHONDRIAL CARDIOLIPIN HYDROLASE"/>
    <property type="match status" value="1"/>
</dbReference>
<dbReference type="Gene3D" id="3.30.870.10">
    <property type="entry name" value="Endonuclease Chain A"/>
    <property type="match status" value="2"/>
</dbReference>
<dbReference type="EMBL" id="JBHZOL010000020">
    <property type="protein sequence ID" value="MFE4105163.1"/>
    <property type="molecule type" value="Genomic_DNA"/>
</dbReference>
<comment type="similarity">
    <text evidence="2">Belongs to the phospholipase D family.</text>
</comment>
<name>A0ABW6IAI8_9CYAN</name>
<evidence type="ECO:0000256" key="4">
    <source>
        <dbReference type="ARBA" id="ARBA00022801"/>
    </source>
</evidence>
<dbReference type="PANTHER" id="PTHR43856">
    <property type="entry name" value="CARDIOLIPIN HYDROLASE"/>
    <property type="match status" value="1"/>
</dbReference>
<dbReference type="Proteomes" id="UP001600165">
    <property type="component" value="Unassembled WGS sequence"/>
</dbReference>
<sequence>MVHRFSFCRWRWALLFGLGLLVFLGLNTWRSGSAVSPLLSPLPQDPYIQVYFNHSQASVYSDPYRRIKRHGDDLEQEIIKTLAQANTSIDIAVHELNLPNVAKMLRDRAQAGVRVRVIFDNKYSRPFYAKNPAGLADRDRQKVEASMALIDVNGNGRIEPAEIEERDAYTILQKAAIPVLDDTADGSKGSGLMHHKFAVIDQRIVLTGSVNWTLSGVHGDMLAPETRGNANALLRIQNPELAQRFTEEFELMWGDGPQGQPDSLFGLQKPYRPAKQSQVPGSTVTVQFSPTSPSQGWPASVNGLISKTIGNATQSVDMALFVFSEQGIVDQLAQKSVSGFQIRSLIDDEFLYRSYSEALDMLGVALPDHRCRYEARNQPWRSPILTVGTSALPQGDKLHHKFAVLDKHTVIVGSQNWSKAANQTNDENLLIIRNPTVAAHFQREFDRLYQSASLGMTPELQQRIRQQTQQCRR</sequence>
<keyword evidence="5" id="KW-0442">Lipid degradation</keyword>
<dbReference type="Pfam" id="PF13091">
    <property type="entry name" value="PLDc_2"/>
    <property type="match status" value="2"/>
</dbReference>
<evidence type="ECO:0000256" key="6">
    <source>
        <dbReference type="ARBA" id="ARBA00023098"/>
    </source>
</evidence>
<comment type="catalytic activity">
    <reaction evidence="1">
        <text>a 1,2-diacyl-sn-glycero-3-phosphocholine + H2O = a 1,2-diacyl-sn-glycero-3-phosphate + choline + H(+)</text>
        <dbReference type="Rhea" id="RHEA:14445"/>
        <dbReference type="ChEBI" id="CHEBI:15354"/>
        <dbReference type="ChEBI" id="CHEBI:15377"/>
        <dbReference type="ChEBI" id="CHEBI:15378"/>
        <dbReference type="ChEBI" id="CHEBI:57643"/>
        <dbReference type="ChEBI" id="CHEBI:58608"/>
        <dbReference type="EC" id="3.1.4.4"/>
    </reaction>
</comment>
<organism evidence="8 9">
    <name type="scientific">Almyronema epifaneia S1</name>
    <dbReference type="NCBI Taxonomy" id="2991925"/>
    <lineage>
        <taxon>Bacteria</taxon>
        <taxon>Bacillati</taxon>
        <taxon>Cyanobacteriota</taxon>
        <taxon>Cyanophyceae</taxon>
        <taxon>Nodosilineales</taxon>
        <taxon>Nodosilineaceae</taxon>
        <taxon>Almyronema</taxon>
        <taxon>Almyronema epifaneia</taxon>
    </lineage>
</organism>
<evidence type="ECO:0000256" key="5">
    <source>
        <dbReference type="ARBA" id="ARBA00022963"/>
    </source>
</evidence>
<dbReference type="RefSeq" id="WP_377961249.1">
    <property type="nucleotide sequence ID" value="NZ_JBHZOL010000020.1"/>
</dbReference>
<evidence type="ECO:0000256" key="3">
    <source>
        <dbReference type="ARBA" id="ARBA00012027"/>
    </source>
</evidence>
<feature type="domain" description="PLD phosphodiesterase" evidence="7">
    <location>
        <begin position="189"/>
        <end position="216"/>
    </location>
</feature>
<evidence type="ECO:0000256" key="2">
    <source>
        <dbReference type="ARBA" id="ARBA00008664"/>
    </source>
</evidence>
<keyword evidence="9" id="KW-1185">Reference proteome</keyword>
<dbReference type="InterPro" id="IPR001736">
    <property type="entry name" value="PLipase_D/transphosphatidylase"/>
</dbReference>